<keyword evidence="3" id="KW-0560">Oxidoreductase</keyword>
<feature type="binding site" evidence="5">
    <location>
        <position position="126"/>
    </location>
    <ligand>
        <name>substrate</name>
    </ligand>
</feature>
<dbReference type="PANTHER" id="PTHR11732">
    <property type="entry name" value="ALDO/KETO REDUCTASE"/>
    <property type="match status" value="1"/>
</dbReference>
<evidence type="ECO:0000256" key="2">
    <source>
        <dbReference type="ARBA" id="ARBA00022857"/>
    </source>
</evidence>
<dbReference type="Gene3D" id="3.20.20.100">
    <property type="entry name" value="NADP-dependent oxidoreductase domain"/>
    <property type="match status" value="1"/>
</dbReference>
<evidence type="ECO:0000256" key="5">
    <source>
        <dbReference type="PIRSR" id="PIRSR000097-2"/>
    </source>
</evidence>
<organism evidence="8 9">
    <name type="scientific">Megalurothrips usitatus</name>
    <name type="common">bean blossom thrips</name>
    <dbReference type="NCBI Taxonomy" id="439358"/>
    <lineage>
        <taxon>Eukaryota</taxon>
        <taxon>Metazoa</taxon>
        <taxon>Ecdysozoa</taxon>
        <taxon>Arthropoda</taxon>
        <taxon>Hexapoda</taxon>
        <taxon>Insecta</taxon>
        <taxon>Pterygota</taxon>
        <taxon>Neoptera</taxon>
        <taxon>Paraneoptera</taxon>
        <taxon>Thysanoptera</taxon>
        <taxon>Terebrantia</taxon>
        <taxon>Thripoidea</taxon>
        <taxon>Thripidae</taxon>
        <taxon>Megalurothrips</taxon>
    </lineage>
</organism>
<dbReference type="EMBL" id="JAPTSV010000013">
    <property type="protein sequence ID" value="KAJ1521088.1"/>
    <property type="molecule type" value="Genomic_DNA"/>
</dbReference>
<accession>A0AAV7X8D7</accession>
<evidence type="ECO:0000256" key="4">
    <source>
        <dbReference type="PIRSR" id="PIRSR000097-1"/>
    </source>
</evidence>
<feature type="active site" description="Proton donor" evidence="4">
    <location>
        <position position="64"/>
    </location>
</feature>
<dbReference type="InterPro" id="IPR020471">
    <property type="entry name" value="AKR"/>
</dbReference>
<keyword evidence="2" id="KW-0521">NADP</keyword>
<dbReference type="FunFam" id="3.20.20.100:FF:000006">
    <property type="entry name" value="Aldo-keto reductase family 1 member A1"/>
    <property type="match status" value="1"/>
</dbReference>
<evidence type="ECO:0000313" key="9">
    <source>
        <dbReference type="Proteomes" id="UP001075354"/>
    </source>
</evidence>
<dbReference type="PROSITE" id="PS00062">
    <property type="entry name" value="ALDOKETO_REDUCTASE_2"/>
    <property type="match status" value="1"/>
</dbReference>
<dbReference type="Proteomes" id="UP001075354">
    <property type="component" value="Chromosome 13"/>
</dbReference>
<sequence length="319" mass="35044">MSPPQLAPRVPLNDGTSIPAIGLGTYRATAIAGGDDNSTLGDVEKAVLEAIDAGYRLIDGALLYETEDQVGRAVAAKISQGAVTRADMYIVTKLWNNAHRPDLVEAACRQSLANLGMDYVDLYLMHWPTAFKEGPDYVPRGADGQVLYSDVDILDTYRAMEELVRKGLVKSLGVSNFNSAQMRRLLGSCSIKPVINQVEAHPYLNQKRLVALCRAAGVQESPWSLGKQERLLDDKTLAAVGRTHGKAPGQVILRYLVQSNLIPIPKSVTKARIQENFSIFDFELSPQDMATIDALNKDRRICPFTEALGHPEYPFAIDY</sequence>
<comment type="caution">
    <text evidence="8">The sequence shown here is derived from an EMBL/GenBank/DDBJ whole genome shotgun (WGS) entry which is preliminary data.</text>
</comment>
<comment type="similarity">
    <text evidence="1">Belongs to the aldo/keto reductase family.</text>
</comment>
<dbReference type="PROSITE" id="PS00798">
    <property type="entry name" value="ALDOKETO_REDUCTASE_1"/>
    <property type="match status" value="1"/>
</dbReference>
<feature type="domain" description="NADP-dependent oxidoreductase" evidence="7">
    <location>
        <begin position="21"/>
        <end position="296"/>
    </location>
</feature>
<protein>
    <recommendedName>
        <fullName evidence="7">NADP-dependent oxidoreductase domain-containing protein</fullName>
    </recommendedName>
</protein>
<dbReference type="AlphaFoldDB" id="A0AAV7X8D7"/>
<keyword evidence="9" id="KW-1185">Reference proteome</keyword>
<gene>
    <name evidence="8" type="ORF">ONE63_002790</name>
</gene>
<feature type="site" description="Lowers pKa of active site Tyr" evidence="6">
    <location>
        <position position="93"/>
    </location>
</feature>
<dbReference type="GO" id="GO:0016491">
    <property type="term" value="F:oxidoreductase activity"/>
    <property type="evidence" value="ECO:0007669"/>
    <property type="project" value="UniProtKB-KW"/>
</dbReference>
<dbReference type="PIRSF" id="PIRSF000097">
    <property type="entry name" value="AKR"/>
    <property type="match status" value="1"/>
</dbReference>
<dbReference type="PRINTS" id="PR00069">
    <property type="entry name" value="ALDKETRDTASE"/>
</dbReference>
<dbReference type="InterPro" id="IPR023210">
    <property type="entry name" value="NADP_OxRdtase_dom"/>
</dbReference>
<name>A0AAV7X8D7_9NEOP</name>
<dbReference type="InterPro" id="IPR036812">
    <property type="entry name" value="NAD(P)_OxRdtase_dom_sf"/>
</dbReference>
<dbReference type="Pfam" id="PF00248">
    <property type="entry name" value="Aldo_ket_red"/>
    <property type="match status" value="1"/>
</dbReference>
<evidence type="ECO:0000256" key="1">
    <source>
        <dbReference type="ARBA" id="ARBA00007905"/>
    </source>
</evidence>
<dbReference type="PROSITE" id="PS00063">
    <property type="entry name" value="ALDOKETO_REDUCTASE_3"/>
    <property type="match status" value="1"/>
</dbReference>
<evidence type="ECO:0000256" key="3">
    <source>
        <dbReference type="ARBA" id="ARBA00023002"/>
    </source>
</evidence>
<reference evidence="8" key="1">
    <citation type="submission" date="2022-12" db="EMBL/GenBank/DDBJ databases">
        <title>Chromosome-level genome assembly of the bean flower thrips Megalurothrips usitatus.</title>
        <authorList>
            <person name="Ma L."/>
            <person name="Liu Q."/>
            <person name="Li H."/>
            <person name="Cai W."/>
        </authorList>
    </citation>
    <scope>NUCLEOTIDE SEQUENCE</scope>
    <source>
        <strain evidence="8">Cailab_2022a</strain>
    </source>
</reference>
<evidence type="ECO:0000259" key="7">
    <source>
        <dbReference type="Pfam" id="PF00248"/>
    </source>
</evidence>
<dbReference type="InterPro" id="IPR018170">
    <property type="entry name" value="Aldo/ket_reductase_CS"/>
</dbReference>
<proteinExistence type="inferred from homology"/>
<evidence type="ECO:0000313" key="8">
    <source>
        <dbReference type="EMBL" id="KAJ1521088.1"/>
    </source>
</evidence>
<dbReference type="SUPFAM" id="SSF51430">
    <property type="entry name" value="NAD(P)-linked oxidoreductase"/>
    <property type="match status" value="1"/>
</dbReference>
<evidence type="ECO:0000256" key="6">
    <source>
        <dbReference type="PIRSR" id="PIRSR000097-3"/>
    </source>
</evidence>